<evidence type="ECO:0000256" key="2">
    <source>
        <dbReference type="ARBA" id="ARBA00022679"/>
    </source>
</evidence>
<proteinExistence type="inferred from homology"/>
<dbReference type="AlphaFoldDB" id="A0A0X8JJ90"/>
<keyword evidence="5" id="KW-0479">Metal-binding</keyword>
<dbReference type="SUPFAM" id="SSF81891">
    <property type="entry name" value="Poly A polymerase C-terminal region-like"/>
    <property type="match status" value="1"/>
</dbReference>
<evidence type="ECO:0000256" key="8">
    <source>
        <dbReference type="ARBA" id="ARBA00022840"/>
    </source>
</evidence>
<dbReference type="GO" id="GO:0008033">
    <property type="term" value="P:tRNA processing"/>
    <property type="evidence" value="ECO:0007669"/>
    <property type="project" value="UniProtKB-KW"/>
</dbReference>
<dbReference type="InterPro" id="IPR032828">
    <property type="entry name" value="PolyA_RNA-bd"/>
</dbReference>
<keyword evidence="7" id="KW-0692">RNA repair</keyword>
<dbReference type="Pfam" id="PF01743">
    <property type="entry name" value="PolyA_pol"/>
    <property type="match status" value="1"/>
</dbReference>
<dbReference type="InterPro" id="IPR050124">
    <property type="entry name" value="tRNA_CCA-adding_enzyme"/>
</dbReference>
<accession>A0A0X8JJ90</accession>
<keyword evidence="8" id="KW-0067">ATP-binding</keyword>
<evidence type="ECO:0000313" key="15">
    <source>
        <dbReference type="Proteomes" id="UP000069241"/>
    </source>
</evidence>
<dbReference type="GO" id="GO:0046872">
    <property type="term" value="F:metal ion binding"/>
    <property type="evidence" value="ECO:0007669"/>
    <property type="project" value="UniProtKB-KW"/>
</dbReference>
<dbReference type="SUPFAM" id="SSF81301">
    <property type="entry name" value="Nucleotidyltransferase"/>
    <property type="match status" value="1"/>
</dbReference>
<evidence type="ECO:0000256" key="1">
    <source>
        <dbReference type="ARBA" id="ARBA00001946"/>
    </source>
</evidence>
<evidence type="ECO:0000256" key="7">
    <source>
        <dbReference type="ARBA" id="ARBA00022800"/>
    </source>
</evidence>
<dbReference type="GO" id="GO:0042245">
    <property type="term" value="P:RNA repair"/>
    <property type="evidence" value="ECO:0007669"/>
    <property type="project" value="UniProtKB-KW"/>
</dbReference>
<keyword evidence="9" id="KW-0460">Magnesium</keyword>
<sequence>MELYLVGGAVRDLLLGRVPVELDFAFSGDMADFLAAHPDARPVGKSVRVCLWRGRECMPLRGGSLEADLLARDLTVNAMALDSRGLLRFHPEALADLRARRLRPASSTALADDPARVFRLARFAAQWPDWQVDDAAYGQMRALPAATLAAIPAERVCRELRKALAAPAPARFFEILAKGNALSPWFTELEAARDIPAGPARWHKNSVLGHTLRIMNLTAGDALAAWMAMCHDLGKVSTDPSLLPHHYGHERRGVAPALALAERLRLPVLFRKAGALAAAEHMKAGMFPTLRPGTRRDLLWRVHQAGLSAPFWRLADADSNSRVSIEARRQLAALLAVSLPPDWRNKGEQSARKLRELHCRALAELPADPASTH</sequence>
<dbReference type="KEGG" id="dfi:AXF13_06515"/>
<evidence type="ECO:0000259" key="12">
    <source>
        <dbReference type="Pfam" id="PF01743"/>
    </source>
</evidence>
<comment type="cofactor">
    <cofactor evidence="1">
        <name>Mg(2+)</name>
        <dbReference type="ChEBI" id="CHEBI:18420"/>
    </cofactor>
</comment>
<dbReference type="GO" id="GO:0003723">
    <property type="term" value="F:RNA binding"/>
    <property type="evidence" value="ECO:0007669"/>
    <property type="project" value="UniProtKB-KW"/>
</dbReference>
<evidence type="ECO:0000256" key="10">
    <source>
        <dbReference type="ARBA" id="ARBA00022884"/>
    </source>
</evidence>
<evidence type="ECO:0000256" key="5">
    <source>
        <dbReference type="ARBA" id="ARBA00022723"/>
    </source>
</evidence>
<dbReference type="PANTHER" id="PTHR47545:SF1">
    <property type="entry name" value="MULTIFUNCTIONAL CCA PROTEIN"/>
    <property type="match status" value="1"/>
</dbReference>
<dbReference type="InterPro" id="IPR002646">
    <property type="entry name" value="PolA_pol_head_dom"/>
</dbReference>
<evidence type="ECO:0000256" key="3">
    <source>
        <dbReference type="ARBA" id="ARBA00022694"/>
    </source>
</evidence>
<evidence type="ECO:0000259" key="13">
    <source>
        <dbReference type="Pfam" id="PF12627"/>
    </source>
</evidence>
<feature type="domain" description="tRNA nucleotidyltransferase/poly(A) polymerase RNA and SrmB- binding" evidence="13">
    <location>
        <begin position="145"/>
        <end position="191"/>
    </location>
</feature>
<dbReference type="Gene3D" id="1.10.3090.10">
    <property type="entry name" value="cca-adding enzyme, domain 2"/>
    <property type="match status" value="1"/>
</dbReference>
<protein>
    <submittedName>
        <fullName evidence="14">Polynucleotide adenylyltransferase</fullName>
    </submittedName>
</protein>
<keyword evidence="10 11" id="KW-0694">RNA-binding</keyword>
<keyword evidence="6" id="KW-0547">Nucleotide-binding</keyword>
<dbReference type="EMBL" id="CP014229">
    <property type="protein sequence ID" value="AMD89789.1"/>
    <property type="molecule type" value="Genomic_DNA"/>
</dbReference>
<dbReference type="InterPro" id="IPR043519">
    <property type="entry name" value="NT_sf"/>
</dbReference>
<feature type="domain" description="Poly A polymerase head" evidence="12">
    <location>
        <begin position="3"/>
        <end position="29"/>
    </location>
</feature>
<dbReference type="GO" id="GO:0016779">
    <property type="term" value="F:nucleotidyltransferase activity"/>
    <property type="evidence" value="ECO:0007669"/>
    <property type="project" value="UniProtKB-KW"/>
</dbReference>
<keyword evidence="2 11" id="KW-0808">Transferase</keyword>
<dbReference type="STRING" id="44742.AXF13_06515"/>
<evidence type="ECO:0000256" key="4">
    <source>
        <dbReference type="ARBA" id="ARBA00022695"/>
    </source>
</evidence>
<evidence type="ECO:0000256" key="6">
    <source>
        <dbReference type="ARBA" id="ARBA00022741"/>
    </source>
</evidence>
<dbReference type="Proteomes" id="UP000069241">
    <property type="component" value="Chromosome"/>
</dbReference>
<keyword evidence="15" id="KW-1185">Reference proteome</keyword>
<keyword evidence="4 14" id="KW-0548">Nucleotidyltransferase</keyword>
<evidence type="ECO:0000256" key="11">
    <source>
        <dbReference type="RuleBase" id="RU003953"/>
    </source>
</evidence>
<keyword evidence="3" id="KW-0819">tRNA processing</keyword>
<dbReference type="GO" id="GO:0005524">
    <property type="term" value="F:ATP binding"/>
    <property type="evidence" value="ECO:0007669"/>
    <property type="project" value="UniProtKB-KW"/>
</dbReference>
<organism evidence="14 15">
    <name type="scientific">Desulfovibrio fairfieldensis</name>
    <dbReference type="NCBI Taxonomy" id="44742"/>
    <lineage>
        <taxon>Bacteria</taxon>
        <taxon>Pseudomonadati</taxon>
        <taxon>Thermodesulfobacteriota</taxon>
        <taxon>Desulfovibrionia</taxon>
        <taxon>Desulfovibrionales</taxon>
        <taxon>Desulfovibrionaceae</taxon>
        <taxon>Desulfovibrio</taxon>
    </lineage>
</organism>
<dbReference type="Gene3D" id="3.30.460.10">
    <property type="entry name" value="Beta Polymerase, domain 2"/>
    <property type="match status" value="2"/>
</dbReference>
<dbReference type="Pfam" id="PF12627">
    <property type="entry name" value="PolyA_pol_RNAbd"/>
    <property type="match status" value="1"/>
</dbReference>
<evidence type="ECO:0000313" key="14">
    <source>
        <dbReference type="EMBL" id="AMD89789.1"/>
    </source>
</evidence>
<gene>
    <name evidence="14" type="ORF">AXF13_06515</name>
</gene>
<reference evidence="15" key="1">
    <citation type="submission" date="2016-02" db="EMBL/GenBank/DDBJ databases">
        <authorList>
            <person name="Holder M.E."/>
            <person name="Ajami N.J."/>
            <person name="Petrosino J.F."/>
        </authorList>
    </citation>
    <scope>NUCLEOTIDE SEQUENCE [LARGE SCALE GENOMIC DNA]</scope>
    <source>
        <strain evidence="15">CCUG 45958</strain>
    </source>
</reference>
<dbReference type="RefSeq" id="WP_062252105.1">
    <property type="nucleotide sequence ID" value="NZ_CP014229.1"/>
</dbReference>
<name>A0A0X8JJ90_9BACT</name>
<dbReference type="PANTHER" id="PTHR47545">
    <property type="entry name" value="MULTIFUNCTIONAL CCA PROTEIN"/>
    <property type="match status" value="1"/>
</dbReference>
<comment type="similarity">
    <text evidence="11">Belongs to the tRNA nucleotidyltransferase/poly(A) polymerase family.</text>
</comment>
<evidence type="ECO:0000256" key="9">
    <source>
        <dbReference type="ARBA" id="ARBA00022842"/>
    </source>
</evidence>